<evidence type="ECO:0000256" key="1">
    <source>
        <dbReference type="ARBA" id="ARBA00005695"/>
    </source>
</evidence>
<gene>
    <name evidence="6" type="ORF">A2832_00335</name>
</gene>
<dbReference type="PIRSF" id="PIRSF002741">
    <property type="entry name" value="MppA"/>
    <property type="match status" value="1"/>
</dbReference>
<dbReference type="Pfam" id="PF00496">
    <property type="entry name" value="SBP_bac_5"/>
    <property type="match status" value="1"/>
</dbReference>
<evidence type="ECO:0000313" key="6">
    <source>
        <dbReference type="EMBL" id="OHA91457.1"/>
    </source>
</evidence>
<dbReference type="Gene3D" id="3.40.190.10">
    <property type="entry name" value="Periplasmic binding protein-like II"/>
    <property type="match status" value="1"/>
</dbReference>
<name>A0A1G2T2E3_9BACT</name>
<evidence type="ECO:0000256" key="2">
    <source>
        <dbReference type="ARBA" id="ARBA00022448"/>
    </source>
</evidence>
<dbReference type="GO" id="GO:0015833">
    <property type="term" value="P:peptide transport"/>
    <property type="evidence" value="ECO:0007669"/>
    <property type="project" value="TreeGrafter"/>
</dbReference>
<dbReference type="EMBL" id="MHVG01000004">
    <property type="protein sequence ID" value="OHA91457.1"/>
    <property type="molecule type" value="Genomic_DNA"/>
</dbReference>
<keyword evidence="4" id="KW-0472">Membrane</keyword>
<accession>A0A1G2T2E3</accession>
<dbReference type="Gene3D" id="3.10.105.10">
    <property type="entry name" value="Dipeptide-binding Protein, Domain 3"/>
    <property type="match status" value="1"/>
</dbReference>
<keyword evidence="4" id="KW-1133">Transmembrane helix</keyword>
<sequence length="570" mass="63905">MRRFSIPKVRVVEKILGQFSLAEKAVFYFLVGLFALSGALILWQVNDFYLVEVPTRGGTLTEGVVGNPRFINPVLALSEADKNLVALVYSGLVRLTPSGEIENDLAEEVSISKDRLTYTIKIRSDARFHDGTPVTADDVIFTISKITDPIIKSPRRGNWDGVTVEQVDDQTVSFSLKQAYTPFVYNLTIGIIPKHIWKNVSDDEFSFSQFNTLPIGSGPYRVFVVERNSGGIPNFYNLKPYEDGVFIENLEFKFYPSEDALIQAYANREVESFGGISPEKMLDIKRDNSRIVSSPIPRVFAVFFNQSQSKVLLNKEIRQALNIASPKEEIVEKVLGGYGTAISGPLPAGIYSWTTDIDDMSNENRLAKAKEILAKAGWVANHDTGTLEKKSGSGKLELSFSISTGDAPELQAIAETLRNTWRSLGAKVEVLVYESGELNQSVIRPRQFDSLLFGEVIGRNADLYPFWHSSQRSDPGLNIALYANSRADRLLDEARKADNFEDVEKSYKEFATEIEKDVPAVFLYTPSFLYIVPEKVGGVDISSLAVSQDRFLSVRDWYIEKDKIWKIFDK</sequence>
<keyword evidence="2" id="KW-0813">Transport</keyword>
<dbReference type="GO" id="GO:0042597">
    <property type="term" value="C:periplasmic space"/>
    <property type="evidence" value="ECO:0007669"/>
    <property type="project" value="UniProtKB-ARBA"/>
</dbReference>
<organism evidence="6 7">
    <name type="scientific">Candidatus Zambryskibacteria bacterium RIFCSPHIGHO2_01_FULL_44_22b</name>
    <dbReference type="NCBI Taxonomy" id="1802737"/>
    <lineage>
        <taxon>Bacteria</taxon>
        <taxon>Candidatus Zambryskiibacteriota</taxon>
    </lineage>
</organism>
<dbReference type="PANTHER" id="PTHR30290:SF9">
    <property type="entry name" value="OLIGOPEPTIDE-BINDING PROTEIN APPA"/>
    <property type="match status" value="1"/>
</dbReference>
<dbReference type="STRING" id="1802737.A2832_00335"/>
<dbReference type="SUPFAM" id="SSF53850">
    <property type="entry name" value="Periplasmic binding protein-like II"/>
    <property type="match status" value="1"/>
</dbReference>
<feature type="domain" description="Solute-binding protein family 5" evidence="5">
    <location>
        <begin position="100"/>
        <end position="465"/>
    </location>
</feature>
<dbReference type="InterPro" id="IPR000914">
    <property type="entry name" value="SBP_5_dom"/>
</dbReference>
<keyword evidence="4" id="KW-0812">Transmembrane</keyword>
<comment type="similarity">
    <text evidence="1">Belongs to the bacterial solute-binding protein 5 family.</text>
</comment>
<evidence type="ECO:0000259" key="5">
    <source>
        <dbReference type="Pfam" id="PF00496"/>
    </source>
</evidence>
<dbReference type="InterPro" id="IPR030678">
    <property type="entry name" value="Peptide/Ni-bd"/>
</dbReference>
<dbReference type="GO" id="GO:0043190">
    <property type="term" value="C:ATP-binding cassette (ABC) transporter complex"/>
    <property type="evidence" value="ECO:0007669"/>
    <property type="project" value="InterPro"/>
</dbReference>
<keyword evidence="3" id="KW-0732">Signal</keyword>
<dbReference type="PANTHER" id="PTHR30290">
    <property type="entry name" value="PERIPLASMIC BINDING COMPONENT OF ABC TRANSPORTER"/>
    <property type="match status" value="1"/>
</dbReference>
<proteinExistence type="inferred from homology"/>
<reference evidence="6 7" key="1">
    <citation type="journal article" date="2016" name="Nat. Commun.">
        <title>Thousands of microbial genomes shed light on interconnected biogeochemical processes in an aquifer system.</title>
        <authorList>
            <person name="Anantharaman K."/>
            <person name="Brown C.T."/>
            <person name="Hug L.A."/>
            <person name="Sharon I."/>
            <person name="Castelle C.J."/>
            <person name="Probst A.J."/>
            <person name="Thomas B.C."/>
            <person name="Singh A."/>
            <person name="Wilkins M.J."/>
            <person name="Karaoz U."/>
            <person name="Brodie E.L."/>
            <person name="Williams K.H."/>
            <person name="Hubbard S.S."/>
            <person name="Banfield J.F."/>
        </authorList>
    </citation>
    <scope>NUCLEOTIDE SEQUENCE [LARGE SCALE GENOMIC DNA]</scope>
</reference>
<protein>
    <recommendedName>
        <fullName evidence="5">Solute-binding protein family 5 domain-containing protein</fullName>
    </recommendedName>
</protein>
<feature type="transmembrane region" description="Helical" evidence="4">
    <location>
        <begin position="25"/>
        <end position="45"/>
    </location>
</feature>
<comment type="caution">
    <text evidence="6">The sequence shown here is derived from an EMBL/GenBank/DDBJ whole genome shotgun (WGS) entry which is preliminary data.</text>
</comment>
<dbReference type="AlphaFoldDB" id="A0A1G2T2E3"/>
<dbReference type="InterPro" id="IPR039424">
    <property type="entry name" value="SBP_5"/>
</dbReference>
<dbReference type="GO" id="GO:1904680">
    <property type="term" value="F:peptide transmembrane transporter activity"/>
    <property type="evidence" value="ECO:0007669"/>
    <property type="project" value="TreeGrafter"/>
</dbReference>
<evidence type="ECO:0000256" key="4">
    <source>
        <dbReference type="SAM" id="Phobius"/>
    </source>
</evidence>
<dbReference type="Gene3D" id="3.90.76.10">
    <property type="entry name" value="Dipeptide-binding Protein, Domain 1"/>
    <property type="match status" value="1"/>
</dbReference>
<dbReference type="Proteomes" id="UP000178538">
    <property type="component" value="Unassembled WGS sequence"/>
</dbReference>
<evidence type="ECO:0000313" key="7">
    <source>
        <dbReference type="Proteomes" id="UP000178538"/>
    </source>
</evidence>
<evidence type="ECO:0000256" key="3">
    <source>
        <dbReference type="ARBA" id="ARBA00022729"/>
    </source>
</evidence>